<evidence type="ECO:0000256" key="1">
    <source>
        <dbReference type="ARBA" id="ARBA00023015"/>
    </source>
</evidence>
<dbReference type="PANTHER" id="PTHR30136:SF35">
    <property type="entry name" value="HTH-TYPE TRANSCRIPTIONAL REGULATOR RV1719"/>
    <property type="match status" value="1"/>
</dbReference>
<dbReference type="SMART" id="SM00346">
    <property type="entry name" value="HTH_ICLR"/>
    <property type="match status" value="1"/>
</dbReference>
<evidence type="ECO:0000313" key="9">
    <source>
        <dbReference type="Proteomes" id="UP000016646"/>
    </source>
</evidence>
<dbReference type="SUPFAM" id="SSF46785">
    <property type="entry name" value="Winged helix' DNA-binding domain"/>
    <property type="match status" value="1"/>
</dbReference>
<dbReference type="GO" id="GO:0003700">
    <property type="term" value="F:DNA-binding transcription factor activity"/>
    <property type="evidence" value="ECO:0007669"/>
    <property type="project" value="TreeGrafter"/>
</dbReference>
<name>U1FP55_TRESO</name>
<dbReference type="InterPro" id="IPR050707">
    <property type="entry name" value="HTH_MetabolicPath_Reg"/>
</dbReference>
<dbReference type="PATRIC" id="fig|1125725.3.peg.448"/>
<gene>
    <name evidence="7" type="ORF">HMPREF0860_0133</name>
    <name evidence="6" type="ORF">HMPREF1325_2380</name>
</gene>
<keyword evidence="3" id="KW-0804">Transcription</keyword>
<dbReference type="Proteomes" id="UP000016646">
    <property type="component" value="Unassembled WGS sequence"/>
</dbReference>
<dbReference type="InterPro" id="IPR036390">
    <property type="entry name" value="WH_DNA-bd_sf"/>
</dbReference>
<dbReference type="STRING" id="1125725.HMPREF1325_2380"/>
<comment type="caution">
    <text evidence="6">The sequence shown here is derived from an EMBL/GenBank/DDBJ whole genome shotgun (WGS) entry which is preliminary data.</text>
</comment>
<dbReference type="Pfam" id="PF01614">
    <property type="entry name" value="IclR_C"/>
    <property type="match status" value="1"/>
</dbReference>
<evidence type="ECO:0000259" key="5">
    <source>
        <dbReference type="PROSITE" id="PS51078"/>
    </source>
</evidence>
<dbReference type="PANTHER" id="PTHR30136">
    <property type="entry name" value="HELIX-TURN-HELIX TRANSCRIPTIONAL REGULATOR, ICLR FAMILY"/>
    <property type="match status" value="1"/>
</dbReference>
<dbReference type="InterPro" id="IPR005471">
    <property type="entry name" value="Tscrpt_reg_IclR_N"/>
</dbReference>
<feature type="domain" description="IclR-ED" evidence="5">
    <location>
        <begin position="81"/>
        <end position="264"/>
    </location>
</feature>
<evidence type="ECO:0000256" key="3">
    <source>
        <dbReference type="ARBA" id="ARBA00023163"/>
    </source>
</evidence>
<dbReference type="Gene3D" id="3.30.450.40">
    <property type="match status" value="1"/>
</dbReference>
<dbReference type="InterPro" id="IPR036388">
    <property type="entry name" value="WH-like_DNA-bd_sf"/>
</dbReference>
<proteinExistence type="predicted"/>
<reference evidence="8 9" key="1">
    <citation type="submission" date="2013-08" db="EMBL/GenBank/DDBJ databases">
        <authorList>
            <person name="Durkin A.S."/>
            <person name="Haft D.R."/>
            <person name="McCorrison J."/>
            <person name="Torralba M."/>
            <person name="Gillis M."/>
            <person name="Haft D.H."/>
            <person name="Methe B."/>
            <person name="Sutton G."/>
            <person name="Nelson K.E."/>
        </authorList>
    </citation>
    <scope>NUCLEOTIDE SEQUENCE [LARGE SCALE GENOMIC DNA]</scope>
    <source>
        <strain evidence="7 9">ATCC 35536</strain>
        <strain evidence="6 8">VPI DR56BR1116</strain>
    </source>
</reference>
<dbReference type="eggNOG" id="COG1414">
    <property type="taxonomic scope" value="Bacteria"/>
</dbReference>
<accession>U1FP55</accession>
<dbReference type="InterPro" id="IPR014757">
    <property type="entry name" value="Tscrpt_reg_IclR_C"/>
</dbReference>
<protein>
    <submittedName>
        <fullName evidence="6">Transcriptional regulator, IclR family, C-terminal domain protein</fullName>
    </submittedName>
</protein>
<keyword evidence="1" id="KW-0805">Transcription regulation</keyword>
<dbReference type="PROSITE" id="PS51078">
    <property type="entry name" value="ICLR_ED"/>
    <property type="match status" value="1"/>
</dbReference>
<evidence type="ECO:0000313" key="7">
    <source>
        <dbReference type="EMBL" id="ERK02651.1"/>
    </source>
</evidence>
<evidence type="ECO:0000313" key="6">
    <source>
        <dbReference type="EMBL" id="ERF61633.1"/>
    </source>
</evidence>
<dbReference type="Gene3D" id="1.10.10.10">
    <property type="entry name" value="Winged helix-like DNA-binding domain superfamily/Winged helix DNA-binding domain"/>
    <property type="match status" value="1"/>
</dbReference>
<keyword evidence="2" id="KW-0238">DNA-binding</keyword>
<dbReference type="EMBL" id="AVQI01000050">
    <property type="protein sequence ID" value="ERK02651.1"/>
    <property type="molecule type" value="Genomic_DNA"/>
</dbReference>
<dbReference type="AlphaFoldDB" id="U1FP55"/>
<keyword evidence="9" id="KW-1185">Reference proteome</keyword>
<dbReference type="Pfam" id="PF09339">
    <property type="entry name" value="HTH_IclR"/>
    <property type="match status" value="1"/>
</dbReference>
<dbReference type="EMBL" id="AUZJ01000009">
    <property type="protein sequence ID" value="ERF61633.1"/>
    <property type="molecule type" value="Genomic_DNA"/>
</dbReference>
<evidence type="ECO:0000313" key="8">
    <source>
        <dbReference type="Proteomes" id="UP000016412"/>
    </source>
</evidence>
<dbReference type="InterPro" id="IPR029016">
    <property type="entry name" value="GAF-like_dom_sf"/>
</dbReference>
<dbReference type="RefSeq" id="WP_021329509.1">
    <property type="nucleotide sequence ID" value="NZ_AUZJ01000009.1"/>
</dbReference>
<organism evidence="6 8">
    <name type="scientific">Treponema socranskii subsp. socranskii VPI DR56BR1116 = ATCC 35536</name>
    <dbReference type="NCBI Taxonomy" id="1125725"/>
    <lineage>
        <taxon>Bacteria</taxon>
        <taxon>Pseudomonadati</taxon>
        <taxon>Spirochaetota</taxon>
        <taxon>Spirochaetia</taxon>
        <taxon>Spirochaetales</taxon>
        <taxon>Treponemataceae</taxon>
        <taxon>Treponema</taxon>
    </lineage>
</organism>
<dbReference type="GO" id="GO:0003677">
    <property type="term" value="F:DNA binding"/>
    <property type="evidence" value="ECO:0007669"/>
    <property type="project" value="UniProtKB-KW"/>
</dbReference>
<dbReference type="SUPFAM" id="SSF55781">
    <property type="entry name" value="GAF domain-like"/>
    <property type="match status" value="1"/>
</dbReference>
<dbReference type="GO" id="GO:0045892">
    <property type="term" value="P:negative regulation of DNA-templated transcription"/>
    <property type="evidence" value="ECO:0007669"/>
    <property type="project" value="TreeGrafter"/>
</dbReference>
<feature type="domain" description="HTH iclR-type" evidence="4">
    <location>
        <begin position="18"/>
        <end position="80"/>
    </location>
</feature>
<dbReference type="Proteomes" id="UP000016412">
    <property type="component" value="Unassembled WGS sequence"/>
</dbReference>
<evidence type="ECO:0000256" key="2">
    <source>
        <dbReference type="ARBA" id="ARBA00023125"/>
    </source>
</evidence>
<dbReference type="PROSITE" id="PS51077">
    <property type="entry name" value="HTH_ICLR"/>
    <property type="match status" value="1"/>
</dbReference>
<evidence type="ECO:0000259" key="4">
    <source>
        <dbReference type="PROSITE" id="PS51077"/>
    </source>
</evidence>
<dbReference type="FunFam" id="1.10.10.10:FF:000056">
    <property type="entry name" value="IclR family transcriptional regulator"/>
    <property type="match status" value="1"/>
</dbReference>
<sequence length="264" mass="30047">MVKDNSRQYTETENGTKVKSLEKALTVLECFDSLTPELGIAQIAEKLQLNKSNVHNIISTFEKKGYLERDKESKRYRLGLKLLEYTYIINKNLSYQNTAYDIISYVAKELSFITYFAVPQKDRIFYLNSAYPPGKTVLSSYRIIIGETAPYYCTSLGKAMLAFMDKSDIDRILKLPRKRFTANTIVDEKLLYAELKKIYECGYSIDNGEHETGIKCMGVPILSCTGKVVGAISISGAALNFDENEIHRYLQVLTTATRELKNLF</sequence>